<evidence type="ECO:0000313" key="3">
    <source>
        <dbReference type="EMBL" id="OBK27804.1"/>
    </source>
</evidence>
<dbReference type="InterPro" id="IPR025751">
    <property type="entry name" value="RsbRD_N_dom"/>
</dbReference>
<organism evidence="3 4">
    <name type="scientific">Mycobacterium asiaticum</name>
    <dbReference type="NCBI Taxonomy" id="1790"/>
    <lineage>
        <taxon>Bacteria</taxon>
        <taxon>Bacillati</taxon>
        <taxon>Actinomycetota</taxon>
        <taxon>Actinomycetes</taxon>
        <taxon>Mycobacteriales</taxon>
        <taxon>Mycobacteriaceae</taxon>
        <taxon>Mycobacterium</taxon>
    </lineage>
</organism>
<dbReference type="PANTHER" id="PTHR33744">
    <property type="entry name" value="CARBOHYDRATE DIACID REGULATOR"/>
    <property type="match status" value="1"/>
</dbReference>
<dbReference type="Pfam" id="PF14361">
    <property type="entry name" value="RsbRD_N"/>
    <property type="match status" value="1"/>
</dbReference>
<reference evidence="3 4" key="1">
    <citation type="submission" date="2016-06" db="EMBL/GenBank/DDBJ databases">
        <authorList>
            <person name="Kjaerup R.B."/>
            <person name="Dalgaard T.S."/>
            <person name="Juul-Madsen H.R."/>
        </authorList>
    </citation>
    <scope>NUCLEOTIDE SEQUENCE [LARGE SCALE GENOMIC DNA]</scope>
    <source>
        <strain evidence="3 4">1165133.8</strain>
    </source>
</reference>
<comment type="caution">
    <text evidence="3">The sequence shown here is derived from an EMBL/GenBank/DDBJ whole genome shotgun (WGS) entry which is preliminary data.</text>
</comment>
<proteinExistence type="predicted"/>
<dbReference type="OrthoDB" id="3663486at2"/>
<evidence type="ECO:0000259" key="1">
    <source>
        <dbReference type="Pfam" id="PF14361"/>
    </source>
</evidence>
<dbReference type="Proteomes" id="UP000093928">
    <property type="component" value="Unassembled WGS sequence"/>
</dbReference>
<accession>A0A1A3P3E7</accession>
<dbReference type="Pfam" id="PF17853">
    <property type="entry name" value="GGDEF_2"/>
    <property type="match status" value="1"/>
</dbReference>
<dbReference type="PANTHER" id="PTHR33744:SF1">
    <property type="entry name" value="DNA-BINDING TRANSCRIPTIONAL ACTIVATOR ADER"/>
    <property type="match status" value="1"/>
</dbReference>
<dbReference type="EMBL" id="LZLS01000088">
    <property type="protein sequence ID" value="OBK27804.1"/>
    <property type="molecule type" value="Genomic_DNA"/>
</dbReference>
<gene>
    <name evidence="3" type="ORF">A5634_22055</name>
</gene>
<dbReference type="RefSeq" id="WP_065143858.1">
    <property type="nucleotide sequence ID" value="NZ_LZLS01000088.1"/>
</dbReference>
<protein>
    <submittedName>
        <fullName evidence="3">Uncharacterized protein</fullName>
    </submittedName>
</protein>
<dbReference type="Gene3D" id="1.10.10.2840">
    <property type="entry name" value="PucR C-terminal helix-turn-helix domain"/>
    <property type="match status" value="1"/>
</dbReference>
<dbReference type="InterPro" id="IPR051448">
    <property type="entry name" value="CdaR-like_regulators"/>
</dbReference>
<dbReference type="InterPro" id="IPR041522">
    <property type="entry name" value="CdaR_GGDEF"/>
</dbReference>
<evidence type="ECO:0000259" key="2">
    <source>
        <dbReference type="Pfam" id="PF17853"/>
    </source>
</evidence>
<name>A0A1A3P3E7_MYCAS</name>
<evidence type="ECO:0000313" key="4">
    <source>
        <dbReference type="Proteomes" id="UP000093928"/>
    </source>
</evidence>
<feature type="domain" description="RsbT co-antagonist protein RsbRD N-terminal" evidence="1">
    <location>
        <begin position="29"/>
        <end position="170"/>
    </location>
</feature>
<sequence length="426" mass="46654">MTDERSAADEVVQRWVVLLASRLEQQIRQISDTIQARLEEQIPELGTDARMIAVLAASVESNLMAVIGVLLHGTEVDQTDVPKPAMEYARLIAQQDLPINTLVRAYRLGQRHLTELVFAELRALDVEPNTRVAVIEAVTTVVLEYVDRVSATMVAEYEDERGHWLENQNSIRAMRVRDILADTDDVDVETASAAIGYPLDATHLALILWYQGANAGDELTRLQEFTDGLAGVLGASAGPLFAAAAPDSAWVWLPFQVTRGDLTAEVREYASARPDSMNIAIGALGSGVEGFRRSHRQAQRVRAAVLAHGSELPARIVAAATDSDMMTAALLGTDIAEVRGWVADVLGGLATDTDDDAVLRETLRLFLNRGSTHEAAARQLGMTFNMLRNRVERAVARRGRPIDDRVDVELALFVCHWYGSAVLRPS</sequence>
<dbReference type="InterPro" id="IPR042070">
    <property type="entry name" value="PucR_C-HTH_sf"/>
</dbReference>
<feature type="domain" description="CdaR GGDEF-like" evidence="2">
    <location>
        <begin position="183"/>
        <end position="302"/>
    </location>
</feature>
<dbReference type="AlphaFoldDB" id="A0A1A3P3E7"/>